<feature type="transmembrane region" description="Helical" evidence="1">
    <location>
        <begin position="12"/>
        <end position="32"/>
    </location>
</feature>
<feature type="transmembrane region" description="Helical" evidence="1">
    <location>
        <begin position="38"/>
        <end position="58"/>
    </location>
</feature>
<evidence type="ECO:0000313" key="3">
    <source>
        <dbReference type="Proteomes" id="UP001161390"/>
    </source>
</evidence>
<protein>
    <submittedName>
        <fullName evidence="2">Uncharacterized protein</fullName>
    </submittedName>
</protein>
<keyword evidence="1" id="KW-0812">Transmembrane</keyword>
<evidence type="ECO:0000313" key="2">
    <source>
        <dbReference type="EMBL" id="GLQ20627.1"/>
    </source>
</evidence>
<reference evidence="2" key="1">
    <citation type="journal article" date="2014" name="Int. J. Syst. Evol. Microbiol.">
        <title>Complete genome of a new Firmicutes species belonging to the dominant human colonic microbiota ('Ruminococcus bicirculans') reveals two chromosomes and a selective capacity to utilize plant glucans.</title>
        <authorList>
            <consortium name="NISC Comparative Sequencing Program"/>
            <person name="Wegmann U."/>
            <person name="Louis P."/>
            <person name="Goesmann A."/>
            <person name="Henrissat B."/>
            <person name="Duncan S.H."/>
            <person name="Flint H.J."/>
        </authorList>
    </citation>
    <scope>NUCLEOTIDE SEQUENCE</scope>
    <source>
        <strain evidence="2">NBRC 108216</strain>
    </source>
</reference>
<evidence type="ECO:0000256" key="1">
    <source>
        <dbReference type="SAM" id="Phobius"/>
    </source>
</evidence>
<dbReference type="RefSeq" id="WP_284371379.1">
    <property type="nucleotide sequence ID" value="NZ_BSNJ01000003.1"/>
</dbReference>
<name>A0ABQ5V0Z0_9PROT</name>
<proteinExistence type="predicted"/>
<reference evidence="2" key="2">
    <citation type="submission" date="2023-01" db="EMBL/GenBank/DDBJ databases">
        <title>Draft genome sequence of Algimonas porphyrae strain NBRC 108216.</title>
        <authorList>
            <person name="Sun Q."/>
            <person name="Mori K."/>
        </authorList>
    </citation>
    <scope>NUCLEOTIDE SEQUENCE</scope>
    <source>
        <strain evidence="2">NBRC 108216</strain>
    </source>
</reference>
<dbReference type="Proteomes" id="UP001161390">
    <property type="component" value="Unassembled WGS sequence"/>
</dbReference>
<organism evidence="2 3">
    <name type="scientific">Algimonas porphyrae</name>
    <dbReference type="NCBI Taxonomy" id="1128113"/>
    <lineage>
        <taxon>Bacteria</taxon>
        <taxon>Pseudomonadati</taxon>
        <taxon>Pseudomonadota</taxon>
        <taxon>Alphaproteobacteria</taxon>
        <taxon>Maricaulales</taxon>
        <taxon>Robiginitomaculaceae</taxon>
        <taxon>Algimonas</taxon>
    </lineage>
</organism>
<keyword evidence="1" id="KW-0472">Membrane</keyword>
<keyword evidence="3" id="KW-1185">Reference proteome</keyword>
<comment type="caution">
    <text evidence="2">The sequence shown here is derived from an EMBL/GenBank/DDBJ whole genome shotgun (WGS) entry which is preliminary data.</text>
</comment>
<gene>
    <name evidence="2" type="ORF">GCM10007854_15820</name>
</gene>
<dbReference type="EMBL" id="BSNJ01000003">
    <property type="protein sequence ID" value="GLQ20627.1"/>
    <property type="molecule type" value="Genomic_DNA"/>
</dbReference>
<keyword evidence="1" id="KW-1133">Transmembrane helix</keyword>
<feature type="transmembrane region" description="Helical" evidence="1">
    <location>
        <begin position="78"/>
        <end position="96"/>
    </location>
</feature>
<feature type="transmembrane region" description="Helical" evidence="1">
    <location>
        <begin position="108"/>
        <end position="128"/>
    </location>
</feature>
<sequence>MSQKRAHRRYTFTMIGASLAYIGSVIGVALLTDDADPLTPLTLIAVFLPGIPILYMLWAMWRYLNEVDEVGRHFLTRAFMMALFGALAISGVWGLGELFLEALPRLPVFYIFPITMGLFGLATAFGPARGMHCA</sequence>
<accession>A0ABQ5V0Z0</accession>